<gene>
    <name evidence="2" type="ORF">HXA33_18075</name>
</gene>
<reference evidence="2" key="1">
    <citation type="submission" date="2020-06" db="EMBL/GenBank/DDBJ databases">
        <title>Insight into the genomes of haloalkaliphilic bacilli from Kenyan soda lakes.</title>
        <authorList>
            <person name="Mwirichia R."/>
            <person name="Villamizar G.C."/>
            <person name="Poehlein A."/>
            <person name="Mugweru J."/>
            <person name="Kipnyargis A."/>
            <person name="Kiplimo D."/>
            <person name="Orwa P."/>
            <person name="Daniel R."/>
        </authorList>
    </citation>
    <scope>NUCLEOTIDE SEQUENCE</scope>
    <source>
        <strain evidence="2">B1096_S55</strain>
    </source>
</reference>
<dbReference type="PANTHER" id="PTHR47739">
    <property type="entry name" value="TRNA1(VAL) (ADENINE(37)-N6)-METHYLTRANSFERASE"/>
    <property type="match status" value="1"/>
</dbReference>
<keyword evidence="3" id="KW-1185">Reference proteome</keyword>
<sequence length="245" mass="28179">MKQDMPIERLDYLPGLKRQIYQRSDIFSYSMDAVLLAKFVTLSKRKDQRIIDLCTGTGAVPLLMSLRTPSSIDAVEIQPVLAKLSIKSMRHNNIHNQVNVIEADIRQLQKTVTYGSYHIVTCNPPYFPVTAEKGKNMNEHLSIARHEVLCTLEDVIKAASKLLMAKGIMALVHRPERLVEIVTIMKQYQLEPKRLQYVHPNKNKEANMVLIEAVKEGRPSIKVLPPWIVYGEDHTYTKEFKKHYE</sequence>
<dbReference type="GO" id="GO:0008168">
    <property type="term" value="F:methyltransferase activity"/>
    <property type="evidence" value="ECO:0007669"/>
    <property type="project" value="InterPro"/>
</dbReference>
<comment type="caution">
    <text evidence="2">The sequence shown here is derived from an EMBL/GenBank/DDBJ whole genome shotgun (WGS) entry which is preliminary data.</text>
</comment>
<dbReference type="SUPFAM" id="SSF53335">
    <property type="entry name" value="S-adenosyl-L-methionine-dependent methyltransferases"/>
    <property type="match status" value="1"/>
</dbReference>
<dbReference type="Gene3D" id="3.40.50.150">
    <property type="entry name" value="Vaccinia Virus protein VP39"/>
    <property type="match status" value="1"/>
</dbReference>
<dbReference type="CDD" id="cd02440">
    <property type="entry name" value="AdoMet_MTases"/>
    <property type="match status" value="1"/>
</dbReference>
<dbReference type="RefSeq" id="WP_257822728.1">
    <property type="nucleotide sequence ID" value="NZ_JABXYM010000001.1"/>
</dbReference>
<dbReference type="Pfam" id="PF05175">
    <property type="entry name" value="MTS"/>
    <property type="match status" value="1"/>
</dbReference>
<dbReference type="InterPro" id="IPR007848">
    <property type="entry name" value="Small_mtfrase_dom"/>
</dbReference>
<dbReference type="PANTHER" id="PTHR47739:SF1">
    <property type="entry name" value="TRNA1(VAL) (ADENINE(37)-N6)-METHYLTRANSFERASE"/>
    <property type="match status" value="1"/>
</dbReference>
<feature type="domain" description="Methyltransferase small" evidence="1">
    <location>
        <begin position="39"/>
        <end position="132"/>
    </location>
</feature>
<evidence type="ECO:0000259" key="1">
    <source>
        <dbReference type="Pfam" id="PF05175"/>
    </source>
</evidence>
<dbReference type="AlphaFoldDB" id="A0A9Q4B5N7"/>
<dbReference type="InterPro" id="IPR029063">
    <property type="entry name" value="SAM-dependent_MTases_sf"/>
</dbReference>
<organism evidence="2 3">
    <name type="scientific">Salipaludibacillus agaradhaerens</name>
    <name type="common">Bacillus agaradhaerens</name>
    <dbReference type="NCBI Taxonomy" id="76935"/>
    <lineage>
        <taxon>Bacteria</taxon>
        <taxon>Bacillati</taxon>
        <taxon>Bacillota</taxon>
        <taxon>Bacilli</taxon>
        <taxon>Bacillales</taxon>
        <taxon>Bacillaceae</taxon>
    </lineage>
</organism>
<accession>A0A9Q4B5N7</accession>
<dbReference type="Proteomes" id="UP001057753">
    <property type="component" value="Unassembled WGS sequence"/>
</dbReference>
<evidence type="ECO:0000313" key="3">
    <source>
        <dbReference type="Proteomes" id="UP001057753"/>
    </source>
</evidence>
<evidence type="ECO:0000313" key="2">
    <source>
        <dbReference type="EMBL" id="MCR6098427.1"/>
    </source>
</evidence>
<dbReference type="InterPro" id="IPR050210">
    <property type="entry name" value="tRNA_Adenine-N(6)_MTase"/>
</dbReference>
<proteinExistence type="predicted"/>
<name>A0A9Q4B5N7_SALAG</name>
<dbReference type="EMBL" id="JABXYM010000001">
    <property type="protein sequence ID" value="MCR6098427.1"/>
    <property type="molecule type" value="Genomic_DNA"/>
</dbReference>
<protein>
    <submittedName>
        <fullName evidence="2">tRNA1(Val) (Adenine(37)-N6)-methyltransferase</fullName>
    </submittedName>
</protein>